<sequence>MLLIFLIPLCVFFNYKLVVGKLATKTNYDERIAKKLLNMAAAAYGDQQQTCLDRTLTSYHAHLVLSTSTEKCDLFGNTCTSYIAASDTARELTIVFRGSKTTGQIILQGLNSFVPMEFFGMGNVNRYFKNGVEVLWSPIKEVLTSTKYARYQIAFTGHSLGGALAVLAAARTVAEGLRRSDQVMVYTFGEPRVGDPTFAANFDKLLPNSYRVVFRHDIVPHLPPCIRKKKQMDKLVTSYDCDPNNPYTVFHHSTEIWYPHSMVRDSYYVECVGEPKGEDPGCSNKRIKFGYKEYQKSKFDHRHYFGLQVPEFGRNGCEITYSNGKPE</sequence>
<dbReference type="EMBL" id="JAVFWL010000006">
    <property type="protein sequence ID" value="KAK6759379.1"/>
    <property type="molecule type" value="Genomic_DNA"/>
</dbReference>
<dbReference type="PANTHER" id="PTHR45908:SF5">
    <property type="entry name" value="FUNGAL LIPASE-LIKE DOMAIN-CONTAINING PROTEIN"/>
    <property type="match status" value="1"/>
</dbReference>
<evidence type="ECO:0000259" key="2">
    <source>
        <dbReference type="Pfam" id="PF01764"/>
    </source>
</evidence>
<dbReference type="SUPFAM" id="SSF53474">
    <property type="entry name" value="alpha/beta-Hydrolases"/>
    <property type="match status" value="1"/>
</dbReference>
<dbReference type="CDD" id="cd00519">
    <property type="entry name" value="Lipase_3"/>
    <property type="match status" value="1"/>
</dbReference>
<dbReference type="Gene3D" id="3.40.50.1820">
    <property type="entry name" value="alpha/beta hydrolase"/>
    <property type="match status" value="1"/>
</dbReference>
<keyword evidence="4" id="KW-1185">Reference proteome</keyword>
<feature type="signal peptide" evidence="1">
    <location>
        <begin position="1"/>
        <end position="20"/>
    </location>
</feature>
<accession>A0ABR1E9M3</accession>
<name>A0ABR1E9M3_NECAM</name>
<comment type="caution">
    <text evidence="3">The sequence shown here is derived from an EMBL/GenBank/DDBJ whole genome shotgun (WGS) entry which is preliminary data.</text>
</comment>
<dbReference type="InterPro" id="IPR002921">
    <property type="entry name" value="Fungal_lipase-type"/>
</dbReference>
<protein>
    <recommendedName>
        <fullName evidence="2">Fungal lipase-type domain-containing protein</fullName>
    </recommendedName>
</protein>
<feature type="domain" description="Fungal lipase-type" evidence="2">
    <location>
        <begin position="94"/>
        <end position="225"/>
    </location>
</feature>
<proteinExistence type="predicted"/>
<dbReference type="PANTHER" id="PTHR45908">
    <property type="entry name" value="PROTEIN CBG11750-RELATED"/>
    <property type="match status" value="1"/>
</dbReference>
<dbReference type="Pfam" id="PF01764">
    <property type="entry name" value="Lipase_3"/>
    <property type="match status" value="1"/>
</dbReference>
<organism evidence="3 4">
    <name type="scientific">Necator americanus</name>
    <name type="common">Human hookworm</name>
    <dbReference type="NCBI Taxonomy" id="51031"/>
    <lineage>
        <taxon>Eukaryota</taxon>
        <taxon>Metazoa</taxon>
        <taxon>Ecdysozoa</taxon>
        <taxon>Nematoda</taxon>
        <taxon>Chromadorea</taxon>
        <taxon>Rhabditida</taxon>
        <taxon>Rhabditina</taxon>
        <taxon>Rhabditomorpha</taxon>
        <taxon>Strongyloidea</taxon>
        <taxon>Ancylostomatidae</taxon>
        <taxon>Bunostominae</taxon>
        <taxon>Necator</taxon>
    </lineage>
</organism>
<reference evidence="3 4" key="1">
    <citation type="submission" date="2023-08" db="EMBL/GenBank/DDBJ databases">
        <title>A Necator americanus chromosomal reference genome.</title>
        <authorList>
            <person name="Ilik V."/>
            <person name="Petrzelkova K.J."/>
            <person name="Pardy F."/>
            <person name="Fuh T."/>
            <person name="Niatou-Singa F.S."/>
            <person name="Gouil Q."/>
            <person name="Baker L."/>
            <person name="Ritchie M.E."/>
            <person name="Jex A.R."/>
            <person name="Gazzola D."/>
            <person name="Li H."/>
            <person name="Toshio Fujiwara R."/>
            <person name="Zhan B."/>
            <person name="Aroian R.V."/>
            <person name="Pafco B."/>
            <person name="Schwarz E.M."/>
        </authorList>
    </citation>
    <scope>NUCLEOTIDE SEQUENCE [LARGE SCALE GENOMIC DNA]</scope>
    <source>
        <strain evidence="3 4">Aroian</strain>
        <tissue evidence="3">Whole animal</tissue>
    </source>
</reference>
<evidence type="ECO:0000313" key="4">
    <source>
        <dbReference type="Proteomes" id="UP001303046"/>
    </source>
</evidence>
<dbReference type="Proteomes" id="UP001303046">
    <property type="component" value="Unassembled WGS sequence"/>
</dbReference>
<feature type="chain" id="PRO_5046424374" description="Fungal lipase-type domain-containing protein" evidence="1">
    <location>
        <begin position="21"/>
        <end position="327"/>
    </location>
</feature>
<keyword evidence="1" id="KW-0732">Signal</keyword>
<evidence type="ECO:0000256" key="1">
    <source>
        <dbReference type="SAM" id="SignalP"/>
    </source>
</evidence>
<evidence type="ECO:0000313" key="3">
    <source>
        <dbReference type="EMBL" id="KAK6759379.1"/>
    </source>
</evidence>
<dbReference type="InterPro" id="IPR029058">
    <property type="entry name" value="AB_hydrolase_fold"/>
</dbReference>
<gene>
    <name evidence="3" type="primary">Necator_chrX.g21305</name>
    <name evidence="3" type="ORF">RB195_021144</name>
</gene>